<dbReference type="Proteomes" id="UP000612233">
    <property type="component" value="Unassembled WGS sequence"/>
</dbReference>
<comment type="caution">
    <text evidence="1">The sequence shown here is derived from an EMBL/GenBank/DDBJ whole genome shotgun (WGS) entry which is preliminary data.</text>
</comment>
<evidence type="ECO:0000313" key="2">
    <source>
        <dbReference type="Proteomes" id="UP000612233"/>
    </source>
</evidence>
<dbReference type="AlphaFoldDB" id="A0A927BC07"/>
<gene>
    <name evidence="1" type="ORF">IC235_05425</name>
</gene>
<dbReference type="EMBL" id="JACXAD010000005">
    <property type="protein sequence ID" value="MBD2767328.1"/>
    <property type="molecule type" value="Genomic_DNA"/>
</dbReference>
<name>A0A927BC07_9BACT</name>
<evidence type="ECO:0000313" key="1">
    <source>
        <dbReference type="EMBL" id="MBD2767328.1"/>
    </source>
</evidence>
<accession>A0A927BC07</accession>
<proteinExistence type="predicted"/>
<sequence length="67" mass="7461">MTTAELAQYLETEGYNPANYSINTRGFDGFCLVNDGQQWVVFYTERGKDQPAVFASARLYGQLSLGS</sequence>
<protein>
    <submittedName>
        <fullName evidence="1">Uncharacterized protein</fullName>
    </submittedName>
</protein>
<keyword evidence="2" id="KW-1185">Reference proteome</keyword>
<reference evidence="1" key="1">
    <citation type="submission" date="2020-09" db="EMBL/GenBank/DDBJ databases">
        <authorList>
            <person name="Kim M.K."/>
        </authorList>
    </citation>
    <scope>NUCLEOTIDE SEQUENCE</scope>
    <source>
        <strain evidence="1">BT664</strain>
    </source>
</reference>
<organism evidence="1 2">
    <name type="scientific">Hymenobacter montanus</name>
    <dbReference type="NCBI Taxonomy" id="2771359"/>
    <lineage>
        <taxon>Bacteria</taxon>
        <taxon>Pseudomonadati</taxon>
        <taxon>Bacteroidota</taxon>
        <taxon>Cytophagia</taxon>
        <taxon>Cytophagales</taxon>
        <taxon>Hymenobacteraceae</taxon>
        <taxon>Hymenobacter</taxon>
    </lineage>
</organism>